<comment type="caution">
    <text evidence="1">The sequence shown here is derived from an EMBL/GenBank/DDBJ whole genome shotgun (WGS) entry which is preliminary data.</text>
</comment>
<protein>
    <submittedName>
        <fullName evidence="1">Uncharacterized protein</fullName>
    </submittedName>
</protein>
<dbReference type="OrthoDB" id="5116660at2"/>
<sequence>MNGEWVILSPRPVTVGECVVGAAATDPDLRIASLWDGGAVLLSNLRGGQLTVTGSRPLEHAGDAVRILGVGVEQDRHWTEAHARGWGAEDAGALITAIAAAADGHAHRLSTEGHGGSDVELQH</sequence>
<gene>
    <name evidence="1" type="ORF">AWH51_00535</name>
</gene>
<dbReference type="STRING" id="31965.AWH51_00535"/>
<dbReference type="AlphaFoldDB" id="A0A154UXM2"/>
<dbReference type="Proteomes" id="UP000076218">
    <property type="component" value="Unassembled WGS sequence"/>
</dbReference>
<evidence type="ECO:0000313" key="1">
    <source>
        <dbReference type="EMBL" id="KZC93890.1"/>
    </source>
</evidence>
<dbReference type="EMBL" id="LQXA01000053">
    <property type="protein sequence ID" value="KZC93890.1"/>
    <property type="molecule type" value="Genomic_DNA"/>
</dbReference>
<reference evidence="1 2" key="1">
    <citation type="submission" date="2016-01" db="EMBL/GenBank/DDBJ databases">
        <title>Draft genome sequence of Clavibacter michiganensis subsp. tessellarius DOAB 609.</title>
        <authorList>
            <person name="Tambong J.T."/>
        </authorList>
    </citation>
    <scope>NUCLEOTIDE SEQUENCE [LARGE SCALE GENOMIC DNA]</scope>
    <source>
        <strain evidence="1 2">DOAB 609</strain>
    </source>
</reference>
<proteinExistence type="predicted"/>
<evidence type="ECO:0000313" key="2">
    <source>
        <dbReference type="Proteomes" id="UP000076218"/>
    </source>
</evidence>
<name>A0A154UXM2_9MICO</name>
<accession>A0A154UXM2</accession>
<dbReference type="RefSeq" id="WP_063072708.1">
    <property type="nucleotide sequence ID" value="NZ_LQXA01000053.1"/>
</dbReference>
<organism evidence="1 2">
    <name type="scientific">Clavibacter tessellarius</name>
    <dbReference type="NCBI Taxonomy" id="31965"/>
    <lineage>
        <taxon>Bacteria</taxon>
        <taxon>Bacillati</taxon>
        <taxon>Actinomycetota</taxon>
        <taxon>Actinomycetes</taxon>
        <taxon>Micrococcales</taxon>
        <taxon>Microbacteriaceae</taxon>
        <taxon>Clavibacter</taxon>
    </lineage>
</organism>